<sequence length="59" mass="6366">MDRVEFKSSARINMHTGDKDARMEHVIVKTVSGFLNGGAAPCWSASMTTATHWAATTSP</sequence>
<gene>
    <name evidence="1" type="ORF">V1Y59_13715</name>
</gene>
<dbReference type="RefSeq" id="WP_330505521.1">
    <property type="nucleotide sequence ID" value="NZ_JAZDUE010000010.1"/>
</dbReference>
<evidence type="ECO:0000313" key="1">
    <source>
        <dbReference type="EMBL" id="MEE4024137.1"/>
    </source>
</evidence>
<reference evidence="1 2" key="1">
    <citation type="submission" date="2024-01" db="EMBL/GenBank/DDBJ databases">
        <title>Draft genome sequence of Gordonia sp. PKS22-38.</title>
        <authorList>
            <person name="Suphannarot A."/>
            <person name="Mingma R."/>
        </authorList>
    </citation>
    <scope>NUCLEOTIDE SEQUENCE [LARGE SCALE GENOMIC DNA]</scope>
    <source>
        <strain evidence="1 2">PKS22-38</strain>
    </source>
</reference>
<accession>A0ABU7MUX2</accession>
<organism evidence="1 2">
    <name type="scientific">Gordonia prachuapensis</name>
    <dbReference type="NCBI Taxonomy" id="3115651"/>
    <lineage>
        <taxon>Bacteria</taxon>
        <taxon>Bacillati</taxon>
        <taxon>Actinomycetota</taxon>
        <taxon>Actinomycetes</taxon>
        <taxon>Mycobacteriales</taxon>
        <taxon>Gordoniaceae</taxon>
        <taxon>Gordonia</taxon>
    </lineage>
</organism>
<protein>
    <submittedName>
        <fullName evidence="1">Uncharacterized protein</fullName>
    </submittedName>
</protein>
<dbReference type="Proteomes" id="UP001335729">
    <property type="component" value="Unassembled WGS sequence"/>
</dbReference>
<comment type="caution">
    <text evidence="1">The sequence shown here is derived from an EMBL/GenBank/DDBJ whole genome shotgun (WGS) entry which is preliminary data.</text>
</comment>
<keyword evidence="2" id="KW-1185">Reference proteome</keyword>
<proteinExistence type="predicted"/>
<evidence type="ECO:0000313" key="2">
    <source>
        <dbReference type="Proteomes" id="UP001335729"/>
    </source>
</evidence>
<name>A0ABU7MUX2_9ACTN</name>
<dbReference type="EMBL" id="JAZDUE010000010">
    <property type="protein sequence ID" value="MEE4024137.1"/>
    <property type="molecule type" value="Genomic_DNA"/>
</dbReference>